<dbReference type="SUPFAM" id="SSF54189">
    <property type="entry name" value="Ribosomal proteins S24e, L23 and L15e"/>
    <property type="match status" value="1"/>
</dbReference>
<dbReference type="AlphaFoldDB" id="M4VCB8"/>
<organism evidence="8 9">
    <name type="scientific">Pseudobdellovibrio exovorus JSS</name>
    <dbReference type="NCBI Taxonomy" id="1184267"/>
    <lineage>
        <taxon>Bacteria</taxon>
        <taxon>Pseudomonadati</taxon>
        <taxon>Bdellovibrionota</taxon>
        <taxon>Bdellovibrionia</taxon>
        <taxon>Bdellovibrionales</taxon>
        <taxon>Pseudobdellovibrionaceae</taxon>
        <taxon>Pseudobdellovibrio</taxon>
    </lineage>
</organism>
<evidence type="ECO:0000256" key="1">
    <source>
        <dbReference type="ARBA" id="ARBA00006700"/>
    </source>
</evidence>
<proteinExistence type="inferred from homology"/>
<evidence type="ECO:0000256" key="4">
    <source>
        <dbReference type="ARBA" id="ARBA00022980"/>
    </source>
</evidence>
<dbReference type="PROSITE" id="PS00050">
    <property type="entry name" value="RIBOSOMAL_L23"/>
    <property type="match status" value="1"/>
</dbReference>
<dbReference type="GO" id="GO:0019843">
    <property type="term" value="F:rRNA binding"/>
    <property type="evidence" value="ECO:0007669"/>
    <property type="project" value="UniProtKB-UniRule"/>
</dbReference>
<keyword evidence="2 6" id="KW-0699">rRNA-binding</keyword>
<comment type="subunit">
    <text evidence="6">Part of the 50S ribosomal subunit. Contacts protein L29, and trigger factor when it is bound to the ribosome.</text>
</comment>
<dbReference type="eggNOG" id="COG0089">
    <property type="taxonomic scope" value="Bacteria"/>
</dbReference>
<evidence type="ECO:0000313" key="9">
    <source>
        <dbReference type="Proteomes" id="UP000012040"/>
    </source>
</evidence>
<keyword evidence="9" id="KW-1185">Reference proteome</keyword>
<protein>
    <recommendedName>
        <fullName evidence="6">Large ribosomal subunit protein uL23</fullName>
    </recommendedName>
</protein>
<sequence length="92" mass="10404">MKQIIKSPLITEKNTNLSEAGVYVFEVHREATKPEIKKAIETGFSVKVQGIRTAVCRSDMKYNKFGLSKIRRWKKAYVKLAAGQKISLFEGA</sequence>
<dbReference type="EMBL" id="CP003537">
    <property type="protein sequence ID" value="AGH96125.1"/>
    <property type="molecule type" value="Genomic_DNA"/>
</dbReference>
<evidence type="ECO:0000256" key="2">
    <source>
        <dbReference type="ARBA" id="ARBA00022730"/>
    </source>
</evidence>
<dbReference type="GO" id="GO:0005840">
    <property type="term" value="C:ribosome"/>
    <property type="evidence" value="ECO:0007669"/>
    <property type="project" value="UniProtKB-KW"/>
</dbReference>
<dbReference type="OrthoDB" id="9793353at2"/>
<name>M4VCB8_9BACT</name>
<evidence type="ECO:0000256" key="7">
    <source>
        <dbReference type="RuleBase" id="RU003934"/>
    </source>
</evidence>
<keyword evidence="4 6" id="KW-0689">Ribosomal protein</keyword>
<reference evidence="8 9" key="1">
    <citation type="journal article" date="2013" name="ISME J.">
        <title>By their genes ye shall know them: genomic signatures of predatory bacteria.</title>
        <authorList>
            <person name="Pasternak Z."/>
            <person name="Pietrokovski S."/>
            <person name="Rotem O."/>
            <person name="Gophna U."/>
            <person name="Lurie-Weinberger M.N."/>
            <person name="Jurkevitch E."/>
        </authorList>
    </citation>
    <scope>NUCLEOTIDE SEQUENCE [LARGE SCALE GENOMIC DNA]</scope>
    <source>
        <strain evidence="8 9">JSS</strain>
    </source>
</reference>
<keyword evidence="5 6" id="KW-0687">Ribonucleoprotein</keyword>
<evidence type="ECO:0000313" key="8">
    <source>
        <dbReference type="EMBL" id="AGH96125.1"/>
    </source>
</evidence>
<dbReference type="NCBIfam" id="NF004363">
    <property type="entry name" value="PRK05738.2-4"/>
    <property type="match status" value="1"/>
</dbReference>
<comment type="function">
    <text evidence="6">One of the early assembly proteins it binds 23S rRNA. One of the proteins that surrounds the polypeptide exit tunnel on the outside of the ribosome. Forms the main docking site for trigger factor binding to the ribosome.</text>
</comment>
<dbReference type="KEGG" id="bex:A11Q_1909"/>
<evidence type="ECO:0000256" key="5">
    <source>
        <dbReference type="ARBA" id="ARBA00023274"/>
    </source>
</evidence>
<dbReference type="STRING" id="1184267.A11Q_1909"/>
<dbReference type="GO" id="GO:1990904">
    <property type="term" value="C:ribonucleoprotein complex"/>
    <property type="evidence" value="ECO:0007669"/>
    <property type="project" value="UniProtKB-KW"/>
</dbReference>
<dbReference type="InterPro" id="IPR012678">
    <property type="entry name" value="Ribosomal_uL23/eL15/eS24_sf"/>
</dbReference>
<comment type="similarity">
    <text evidence="1 6 7">Belongs to the universal ribosomal protein uL23 family.</text>
</comment>
<dbReference type="HAMAP" id="MF_01369_B">
    <property type="entry name" value="Ribosomal_uL23_B"/>
    <property type="match status" value="1"/>
</dbReference>
<dbReference type="InterPro" id="IPR001014">
    <property type="entry name" value="Ribosomal_uL23_CS"/>
</dbReference>
<keyword evidence="3 6" id="KW-0694">RNA-binding</keyword>
<dbReference type="HOGENOM" id="CLU_037562_3_1_7"/>
<dbReference type="Proteomes" id="UP000012040">
    <property type="component" value="Chromosome"/>
</dbReference>
<dbReference type="GO" id="GO:0003735">
    <property type="term" value="F:structural constituent of ribosome"/>
    <property type="evidence" value="ECO:0007669"/>
    <property type="project" value="InterPro"/>
</dbReference>
<dbReference type="InterPro" id="IPR012677">
    <property type="entry name" value="Nucleotide-bd_a/b_plait_sf"/>
</dbReference>
<dbReference type="InterPro" id="IPR013025">
    <property type="entry name" value="Ribosomal_uL23-like"/>
</dbReference>
<evidence type="ECO:0000256" key="6">
    <source>
        <dbReference type="HAMAP-Rule" id="MF_01369"/>
    </source>
</evidence>
<accession>M4VCB8</accession>
<gene>
    <name evidence="6" type="primary">rplW</name>
    <name evidence="8" type="ORF">A11Q_1909</name>
</gene>
<dbReference type="Pfam" id="PF00276">
    <property type="entry name" value="Ribosomal_L23"/>
    <property type="match status" value="1"/>
</dbReference>
<dbReference type="PANTHER" id="PTHR11620">
    <property type="entry name" value="60S RIBOSOMAL PROTEIN L23A"/>
    <property type="match status" value="1"/>
</dbReference>
<dbReference type="Gene3D" id="3.30.70.330">
    <property type="match status" value="1"/>
</dbReference>
<evidence type="ECO:0000256" key="3">
    <source>
        <dbReference type="ARBA" id="ARBA00022884"/>
    </source>
</evidence>
<dbReference type="PATRIC" id="fig|1184267.3.peg.1934"/>
<dbReference type="GO" id="GO:0006412">
    <property type="term" value="P:translation"/>
    <property type="evidence" value="ECO:0007669"/>
    <property type="project" value="UniProtKB-UniRule"/>
</dbReference>
<dbReference type="RefSeq" id="WP_015470615.1">
    <property type="nucleotide sequence ID" value="NC_020813.1"/>
</dbReference>